<dbReference type="InterPro" id="IPR010982">
    <property type="entry name" value="Lambda_DNA-bd_dom_sf"/>
</dbReference>
<dbReference type="PANTHER" id="PTHR30146:SF148">
    <property type="entry name" value="HTH-TYPE TRANSCRIPTIONAL REPRESSOR PURR-RELATED"/>
    <property type="match status" value="1"/>
</dbReference>
<evidence type="ECO:0000313" key="7">
    <source>
        <dbReference type="Proteomes" id="UP000019754"/>
    </source>
</evidence>
<dbReference type="PANTHER" id="PTHR30146">
    <property type="entry name" value="LACI-RELATED TRANSCRIPTIONAL REPRESSOR"/>
    <property type="match status" value="1"/>
</dbReference>
<dbReference type="SMART" id="SM00354">
    <property type="entry name" value="HTH_LACI"/>
    <property type="match status" value="1"/>
</dbReference>
<evidence type="ECO:0000256" key="2">
    <source>
        <dbReference type="ARBA" id="ARBA00023015"/>
    </source>
</evidence>
<dbReference type="Gene3D" id="1.10.260.40">
    <property type="entry name" value="lambda repressor-like DNA-binding domains"/>
    <property type="match status" value="1"/>
</dbReference>
<keyword evidence="1" id="KW-0678">Repressor</keyword>
<dbReference type="CDD" id="cd01392">
    <property type="entry name" value="HTH_LacI"/>
    <property type="match status" value="1"/>
</dbReference>
<dbReference type="PROSITE" id="PS00356">
    <property type="entry name" value="HTH_LACI_1"/>
    <property type="match status" value="1"/>
</dbReference>
<dbReference type="GO" id="GO:0003700">
    <property type="term" value="F:DNA-binding transcription factor activity"/>
    <property type="evidence" value="ECO:0007669"/>
    <property type="project" value="TreeGrafter"/>
</dbReference>
<feature type="domain" description="HTH lacI-type" evidence="5">
    <location>
        <begin position="4"/>
        <end position="58"/>
    </location>
</feature>
<comment type="caution">
    <text evidence="6">The sequence shown here is derived from an EMBL/GenBank/DDBJ whole genome shotgun (WGS) entry which is preliminary data.</text>
</comment>
<evidence type="ECO:0000256" key="3">
    <source>
        <dbReference type="ARBA" id="ARBA00023125"/>
    </source>
</evidence>
<evidence type="ECO:0000256" key="4">
    <source>
        <dbReference type="ARBA" id="ARBA00023163"/>
    </source>
</evidence>
<organism evidence="6 7">
    <name type="scientific">Brachybacterium muris UCD-AY4</name>
    <dbReference type="NCBI Taxonomy" id="1249481"/>
    <lineage>
        <taxon>Bacteria</taxon>
        <taxon>Bacillati</taxon>
        <taxon>Actinomycetota</taxon>
        <taxon>Actinomycetes</taxon>
        <taxon>Micrococcales</taxon>
        <taxon>Dermabacteraceae</taxon>
        <taxon>Brachybacterium</taxon>
    </lineage>
</organism>
<protein>
    <submittedName>
        <fullName evidence="6">LacI family transcriptional regulator</fullName>
    </submittedName>
</protein>
<dbReference type="EMBL" id="AORC01000021">
    <property type="protein sequence ID" value="EYT47873.1"/>
    <property type="molecule type" value="Genomic_DNA"/>
</dbReference>
<keyword evidence="3" id="KW-0238">DNA-binding</keyword>
<gene>
    <name evidence="6" type="ORF">D641_0113845</name>
</gene>
<evidence type="ECO:0000313" key="6">
    <source>
        <dbReference type="EMBL" id="EYT47873.1"/>
    </source>
</evidence>
<dbReference type="SUPFAM" id="SSF47413">
    <property type="entry name" value="lambda repressor-like DNA-binding domains"/>
    <property type="match status" value="1"/>
</dbReference>
<dbReference type="STRING" id="1249481.D641_0113845"/>
<keyword evidence="4" id="KW-0804">Transcription</keyword>
<dbReference type="SUPFAM" id="SSF53822">
    <property type="entry name" value="Periplasmic binding protein-like I"/>
    <property type="match status" value="1"/>
</dbReference>
<dbReference type="InterPro" id="IPR028082">
    <property type="entry name" value="Peripla_BP_I"/>
</dbReference>
<dbReference type="Pfam" id="PF13377">
    <property type="entry name" value="Peripla_BP_3"/>
    <property type="match status" value="1"/>
</dbReference>
<accession>A0A022KPZ9</accession>
<proteinExistence type="predicted"/>
<dbReference type="RefSeq" id="WP_017824098.1">
    <property type="nucleotide sequence ID" value="NZ_AORC01000021.1"/>
</dbReference>
<dbReference type="InterPro" id="IPR000843">
    <property type="entry name" value="HTH_LacI"/>
</dbReference>
<dbReference type="PROSITE" id="PS50932">
    <property type="entry name" value="HTH_LACI_2"/>
    <property type="match status" value="1"/>
</dbReference>
<dbReference type="Gene3D" id="3.40.50.2300">
    <property type="match status" value="2"/>
</dbReference>
<dbReference type="Proteomes" id="UP000019754">
    <property type="component" value="Unassembled WGS sequence"/>
</dbReference>
<sequence>MARPTIRDVAARAGVSLGTASRALSGNGSVRPATREAVLQAAKDLDYRVNSLARSLRSNHTASIGLLIPDVRNPYFSQLAHVVEQSALEHGVTTLLCNADERPEQMAMYVDVLRERRVDGVIVSPFADAEQALAGLDDDAIPTVFIDRRIPGSPTPSVTSDTGSALDEAIALMSRLGHRRVGFITGPRTTSTGIERIEQVAAAADHHGVEVEWQEGDFHPESGHRAATSLLGSGMRAILASDAQTTEGALSAIVEQGVALGEGLHFIGFDGTPATALIRPSLTYVRQQVQEMAATAVDLLVRLRAGEIVTSVRLPSTLVLGGSARPAADHLTEERSCA</sequence>
<dbReference type="InterPro" id="IPR046335">
    <property type="entry name" value="LacI/GalR-like_sensor"/>
</dbReference>
<evidence type="ECO:0000259" key="5">
    <source>
        <dbReference type="PROSITE" id="PS50932"/>
    </source>
</evidence>
<dbReference type="HOGENOM" id="CLU_037628_6_1_11"/>
<dbReference type="AlphaFoldDB" id="A0A022KPZ9"/>
<dbReference type="Pfam" id="PF00356">
    <property type="entry name" value="LacI"/>
    <property type="match status" value="1"/>
</dbReference>
<dbReference type="GO" id="GO:0000976">
    <property type="term" value="F:transcription cis-regulatory region binding"/>
    <property type="evidence" value="ECO:0007669"/>
    <property type="project" value="TreeGrafter"/>
</dbReference>
<name>A0A022KPZ9_9MICO</name>
<evidence type="ECO:0000256" key="1">
    <source>
        <dbReference type="ARBA" id="ARBA00022491"/>
    </source>
</evidence>
<keyword evidence="7" id="KW-1185">Reference proteome</keyword>
<keyword evidence="2" id="KW-0805">Transcription regulation</keyword>
<reference evidence="6 7" key="1">
    <citation type="journal article" date="2013" name="Genome Announc.">
        <title>Draft genome sequence of an Actinobacterium, Brachybacterium muris strain UCD-AY4.</title>
        <authorList>
            <person name="Lo J.R."/>
            <person name="Lang J.M."/>
            <person name="Darling A.E."/>
            <person name="Eisen J.A."/>
            <person name="Coil D.A."/>
        </authorList>
    </citation>
    <scope>NUCLEOTIDE SEQUENCE [LARGE SCALE GENOMIC DNA]</scope>
    <source>
        <strain evidence="6 7">UCD-AY4</strain>
    </source>
</reference>